<dbReference type="GO" id="GO:0016491">
    <property type="term" value="F:oxidoreductase activity"/>
    <property type="evidence" value="ECO:0007669"/>
    <property type="project" value="InterPro"/>
</dbReference>
<dbReference type="AlphaFoldDB" id="A0A0A5FVV6"/>
<accession>A0A0A5FVV6</accession>
<dbReference type="Gene3D" id="3.90.660.10">
    <property type="match status" value="1"/>
</dbReference>
<protein>
    <recommendedName>
        <fullName evidence="1">Amine oxidase domain-containing protein</fullName>
    </recommendedName>
</protein>
<organism evidence="2 3">
    <name type="scientific">Pontibacillus marinus BH030004 = DSM 16465</name>
    <dbReference type="NCBI Taxonomy" id="1385511"/>
    <lineage>
        <taxon>Bacteria</taxon>
        <taxon>Bacillati</taxon>
        <taxon>Bacillota</taxon>
        <taxon>Bacilli</taxon>
        <taxon>Bacillales</taxon>
        <taxon>Bacillaceae</taxon>
        <taxon>Pontibacillus</taxon>
    </lineage>
</organism>
<evidence type="ECO:0000259" key="1">
    <source>
        <dbReference type="Pfam" id="PF01593"/>
    </source>
</evidence>
<dbReference type="SUPFAM" id="SSF51905">
    <property type="entry name" value="FAD/NAD(P)-binding domain"/>
    <property type="match status" value="1"/>
</dbReference>
<dbReference type="eggNOG" id="COG3380">
    <property type="taxonomic scope" value="Bacteria"/>
</dbReference>
<feature type="domain" description="Amine oxidase" evidence="1">
    <location>
        <begin position="66"/>
        <end position="319"/>
    </location>
</feature>
<dbReference type="Pfam" id="PF13450">
    <property type="entry name" value="NAD_binding_8"/>
    <property type="match status" value="1"/>
</dbReference>
<reference evidence="2 3" key="1">
    <citation type="submission" date="2013-08" db="EMBL/GenBank/DDBJ databases">
        <authorList>
            <person name="Huang J."/>
            <person name="Wang G."/>
        </authorList>
    </citation>
    <scope>NUCLEOTIDE SEQUENCE [LARGE SCALE GENOMIC DNA]</scope>
    <source>
        <strain evidence="2 3">BH030004</strain>
    </source>
</reference>
<name>A0A0A5FVV6_9BACI</name>
<dbReference type="PANTHER" id="PTHR16128:SF5">
    <property type="entry name" value="FAD_NAD(P)-BINDING OXIDOREDUCTASE FAMILY PROTEIN"/>
    <property type="match status" value="1"/>
</dbReference>
<dbReference type="STRING" id="1385511.GCA_000425225_03970"/>
<evidence type="ECO:0000313" key="3">
    <source>
        <dbReference type="Proteomes" id="UP000030403"/>
    </source>
</evidence>
<dbReference type="InterPro" id="IPR036188">
    <property type="entry name" value="FAD/NAD-bd_sf"/>
</dbReference>
<dbReference type="RefSeq" id="WP_027447464.1">
    <property type="nucleotide sequence ID" value="NZ_AULJ01000064.1"/>
</dbReference>
<dbReference type="Proteomes" id="UP000030403">
    <property type="component" value="Unassembled WGS sequence"/>
</dbReference>
<dbReference type="InterPro" id="IPR002937">
    <property type="entry name" value="Amino_oxidase"/>
</dbReference>
<dbReference type="EMBL" id="AVPF01000070">
    <property type="protein sequence ID" value="KGX84024.1"/>
    <property type="molecule type" value="Genomic_DNA"/>
</dbReference>
<keyword evidence="3" id="KW-1185">Reference proteome</keyword>
<dbReference type="Gene3D" id="3.50.50.60">
    <property type="entry name" value="FAD/NAD(P)-binding domain"/>
    <property type="match status" value="1"/>
</dbReference>
<dbReference type="PANTHER" id="PTHR16128">
    <property type="entry name" value="FAD/NAD(P)-BINDING OXIDOREDUCTASE FAMILY PROTEIN"/>
    <property type="match status" value="1"/>
</dbReference>
<dbReference type="OrthoDB" id="5792777at2"/>
<evidence type="ECO:0000313" key="2">
    <source>
        <dbReference type="EMBL" id="KGX84024.1"/>
    </source>
</evidence>
<gene>
    <name evidence="2" type="ORF">N783_19540</name>
</gene>
<dbReference type="Pfam" id="PF01593">
    <property type="entry name" value="Amino_oxidase"/>
    <property type="match status" value="1"/>
</dbReference>
<comment type="caution">
    <text evidence="2">The sequence shown here is derived from an EMBL/GenBank/DDBJ whole genome shotgun (WGS) entry which is preliminary data.</text>
</comment>
<sequence length="328" mass="36673">MQDRDVTIIGAGIAGIMAANTLRKKGMKDIHVIEKSKSVGGRLATRQIEQGKADHGAQFFTVRTSTLQEYANDWVEKGWVKHWFGDPYPRYTSVDGMNHLVKRLSENIQVTLQAKVMDIQEVSGGFQVTLDNDETFKTGAVLITAPVPQAVELLQNHTLTLNAERMKELSNIQFQSSLVGMFTLSESTSLPSNGHVDEGLPEGVERIVDHQKKGISNIPVISVYMEGEWSDYHFPHQDNLTLRAIKKSVADYFDPLHVQEEQLKKWRYAQASSMINHSYVNVHQVLPLYVAGDAFLRPDDQAGRTRFESAFLSGIDAGNQIATMMKGI</sequence>
<proteinExistence type="predicted"/>